<proteinExistence type="predicted"/>
<name>A0A5P8E5P5_9BACT</name>
<gene>
    <name evidence="1" type="ORF">C7Y71_004505</name>
</gene>
<accession>A0A5P8E5P5</accession>
<dbReference type="OrthoDB" id="9810290at2"/>
<evidence type="ECO:0000313" key="2">
    <source>
        <dbReference type="Proteomes" id="UP000249375"/>
    </source>
</evidence>
<organism evidence="1 2">
    <name type="scientific">Pseudoprevotella muciniphila</name>
    <dbReference type="NCBI Taxonomy" id="2133944"/>
    <lineage>
        <taxon>Bacteria</taxon>
        <taxon>Pseudomonadati</taxon>
        <taxon>Bacteroidota</taxon>
        <taxon>Bacteroidia</taxon>
        <taxon>Bacteroidales</taxon>
        <taxon>Prevotellaceae</taxon>
        <taxon>Pseudoprevotella</taxon>
    </lineage>
</organism>
<sequence>MINFAVDSHVSEYISLTDIARFRNSDDPRFAILNWMRNSSSIEFLGLWERLHNSNFNRVQLDTFRTEPGLNRFVMTILK</sequence>
<dbReference type="EMBL" id="CP033459">
    <property type="protein sequence ID" value="QFQ12333.1"/>
    <property type="molecule type" value="Genomic_DNA"/>
</dbReference>
<dbReference type="Proteomes" id="UP000249375">
    <property type="component" value="Chromosome"/>
</dbReference>
<keyword evidence="1" id="KW-0238">DNA-binding</keyword>
<dbReference type="KEGG" id="alq:C7Y71_004505"/>
<reference evidence="1 2" key="1">
    <citation type="submission" date="2018-11" db="EMBL/GenBank/DDBJ databases">
        <authorList>
            <person name="Na S.W."/>
            <person name="Baik M."/>
        </authorList>
    </citation>
    <scope>NUCLEOTIDE SEQUENCE [LARGE SCALE GENOMIC DNA]</scope>
    <source>
        <strain evidence="1 2">E39</strain>
    </source>
</reference>
<keyword evidence="2" id="KW-1185">Reference proteome</keyword>
<dbReference type="GO" id="GO:0003677">
    <property type="term" value="F:DNA binding"/>
    <property type="evidence" value="ECO:0007669"/>
    <property type="project" value="UniProtKB-KW"/>
</dbReference>
<dbReference type="AlphaFoldDB" id="A0A5P8E5P5"/>
<evidence type="ECO:0000313" key="1">
    <source>
        <dbReference type="EMBL" id="QFQ12333.1"/>
    </source>
</evidence>
<protein>
    <submittedName>
        <fullName evidence="1">DNA-binding protein</fullName>
    </submittedName>
</protein>